<evidence type="ECO:0000313" key="2">
    <source>
        <dbReference type="Proteomes" id="UP000184301"/>
    </source>
</evidence>
<reference evidence="1 2" key="1">
    <citation type="submission" date="2016-11" db="EMBL/GenBank/DDBJ databases">
        <authorList>
            <person name="Jaros S."/>
            <person name="Januszkiewicz K."/>
            <person name="Wedrychowicz H."/>
        </authorList>
    </citation>
    <scope>NUCLEOTIDE SEQUENCE [LARGE SCALE GENOMIC DNA]</scope>
    <source>
        <strain evidence="1 2">DSM 15480</strain>
    </source>
</reference>
<name>A0A1M6TRL3_9FIRM</name>
<dbReference type="EMBL" id="FQZY01000062">
    <property type="protein sequence ID" value="SHK59564.1"/>
    <property type="molecule type" value="Genomic_DNA"/>
</dbReference>
<sequence length="210" mass="23625">MKKLDGIIFDIDGTIWDSTDVVADSWNVAIETCTDSDVRVTAPQLKQLFGKTMDEICDVIFPTLTRAEKNFFAEKCYEVENERLLTYPGTVYEGMYETIEALSQQYPLFVVSNCQKDYIPITLEATKMTPFFKDHLCFGETNTSKGKTIRTLMERNHLEHVIYVGDTQGDADACKEAGVPFVWARYGFGEVPDAKESIGCIAELLALVAE</sequence>
<dbReference type="Gene3D" id="1.10.150.240">
    <property type="entry name" value="Putative phosphatase, domain 2"/>
    <property type="match status" value="1"/>
</dbReference>
<dbReference type="InterPro" id="IPR006439">
    <property type="entry name" value="HAD-SF_hydro_IA"/>
</dbReference>
<dbReference type="OrthoDB" id="9792518at2"/>
<dbReference type="GO" id="GO:0008967">
    <property type="term" value="F:phosphoglycolate phosphatase activity"/>
    <property type="evidence" value="ECO:0007669"/>
    <property type="project" value="TreeGrafter"/>
</dbReference>
<dbReference type="PANTHER" id="PTHR43434:SF1">
    <property type="entry name" value="PHOSPHOGLYCOLATE PHOSPHATASE"/>
    <property type="match status" value="1"/>
</dbReference>
<dbReference type="SFLD" id="SFLDG01129">
    <property type="entry name" value="C1.5:_HAD__Beta-PGM__Phosphata"/>
    <property type="match status" value="1"/>
</dbReference>
<dbReference type="GO" id="GO:0006281">
    <property type="term" value="P:DNA repair"/>
    <property type="evidence" value="ECO:0007669"/>
    <property type="project" value="TreeGrafter"/>
</dbReference>
<dbReference type="InterPro" id="IPR023198">
    <property type="entry name" value="PGP-like_dom2"/>
</dbReference>
<dbReference type="InterPro" id="IPR023214">
    <property type="entry name" value="HAD_sf"/>
</dbReference>
<dbReference type="AlphaFoldDB" id="A0A1M6TRL3"/>
<proteinExistence type="predicted"/>
<gene>
    <name evidence="1" type="ORF">SAMN02745243_03303</name>
</gene>
<dbReference type="PANTHER" id="PTHR43434">
    <property type="entry name" value="PHOSPHOGLYCOLATE PHOSPHATASE"/>
    <property type="match status" value="1"/>
</dbReference>
<dbReference type="Pfam" id="PF13419">
    <property type="entry name" value="HAD_2"/>
    <property type="match status" value="1"/>
</dbReference>
<dbReference type="SUPFAM" id="SSF56784">
    <property type="entry name" value="HAD-like"/>
    <property type="match status" value="1"/>
</dbReference>
<dbReference type="Gene3D" id="3.40.50.1000">
    <property type="entry name" value="HAD superfamily/HAD-like"/>
    <property type="match status" value="1"/>
</dbReference>
<dbReference type="Proteomes" id="UP000184301">
    <property type="component" value="Unassembled WGS sequence"/>
</dbReference>
<keyword evidence="2" id="KW-1185">Reference proteome</keyword>
<dbReference type="SFLD" id="SFLDS00003">
    <property type="entry name" value="Haloacid_Dehalogenase"/>
    <property type="match status" value="1"/>
</dbReference>
<dbReference type="InterPro" id="IPR041492">
    <property type="entry name" value="HAD_2"/>
</dbReference>
<dbReference type="STRING" id="1121950.SAMN02745243_03303"/>
<organism evidence="1 2">
    <name type="scientific">Hespellia stercorisuis DSM 15480</name>
    <dbReference type="NCBI Taxonomy" id="1121950"/>
    <lineage>
        <taxon>Bacteria</taxon>
        <taxon>Bacillati</taxon>
        <taxon>Bacillota</taxon>
        <taxon>Clostridia</taxon>
        <taxon>Lachnospirales</taxon>
        <taxon>Lachnospiraceae</taxon>
        <taxon>Hespellia</taxon>
    </lineage>
</organism>
<evidence type="ECO:0000313" key="1">
    <source>
        <dbReference type="EMBL" id="SHK59564.1"/>
    </source>
</evidence>
<dbReference type="InterPro" id="IPR036412">
    <property type="entry name" value="HAD-like_sf"/>
</dbReference>
<accession>A0A1M6TRL3</accession>
<dbReference type="InterPro" id="IPR050155">
    <property type="entry name" value="HAD-like_hydrolase_sf"/>
</dbReference>
<protein>
    <submittedName>
        <fullName evidence="1">Phosphoglycolate phosphatase</fullName>
    </submittedName>
</protein>
<dbReference type="RefSeq" id="WP_073112479.1">
    <property type="nucleotide sequence ID" value="NZ_FQZY01000062.1"/>
</dbReference>
<dbReference type="NCBIfam" id="TIGR01549">
    <property type="entry name" value="HAD-SF-IA-v1"/>
    <property type="match status" value="1"/>
</dbReference>